<keyword evidence="2" id="KW-0547">Nucleotide-binding</keyword>
<evidence type="ECO:0000256" key="1">
    <source>
        <dbReference type="ARBA" id="ARBA00006512"/>
    </source>
</evidence>
<dbReference type="NCBIfam" id="TIGR00929">
    <property type="entry name" value="VirB4_CagE"/>
    <property type="match status" value="1"/>
</dbReference>
<dbReference type="SUPFAM" id="SSF52540">
    <property type="entry name" value="P-loop containing nucleoside triphosphate hydrolases"/>
    <property type="match status" value="1"/>
</dbReference>
<evidence type="ECO:0000256" key="4">
    <source>
        <dbReference type="ARBA" id="ARBA00023026"/>
    </source>
</evidence>
<evidence type="ECO:0000259" key="6">
    <source>
        <dbReference type="SMART" id="SM00382"/>
    </source>
</evidence>
<dbReference type="InterPro" id="IPR004346">
    <property type="entry name" value="CagE_TrbE_VirB"/>
</dbReference>
<organism evidence="7 8">
    <name type="scientific">Aromatoleum anaerobium</name>
    <dbReference type="NCBI Taxonomy" id="182180"/>
    <lineage>
        <taxon>Bacteria</taxon>
        <taxon>Pseudomonadati</taxon>
        <taxon>Pseudomonadota</taxon>
        <taxon>Betaproteobacteria</taxon>
        <taxon>Rhodocyclales</taxon>
        <taxon>Rhodocyclaceae</taxon>
        <taxon>Aromatoleum</taxon>
    </lineage>
</organism>
<accession>A0ABX1PS84</accession>
<dbReference type="Proteomes" id="UP000615989">
    <property type="component" value="Unassembled WGS sequence"/>
</dbReference>
<dbReference type="InterPro" id="IPR027417">
    <property type="entry name" value="P-loop_NTPase"/>
</dbReference>
<protein>
    <recommendedName>
        <fullName evidence="5">Type IV secretion system protein virB4</fullName>
    </recommendedName>
</protein>
<keyword evidence="3" id="KW-0067">ATP-binding</keyword>
<keyword evidence="8" id="KW-1185">Reference proteome</keyword>
<comment type="similarity">
    <text evidence="1">Belongs to the TrbE/VirB4 family.</text>
</comment>
<keyword evidence="4" id="KW-0843">Virulence</keyword>
<dbReference type="NCBIfam" id="NF010466">
    <property type="entry name" value="PRK13891.1"/>
    <property type="match status" value="1"/>
</dbReference>
<name>A0ABX1PS84_9RHOO</name>
<dbReference type="Pfam" id="PF19044">
    <property type="entry name" value="P-loop_TraG"/>
    <property type="match status" value="1"/>
</dbReference>
<dbReference type="NCBIfam" id="NF010404">
    <property type="entry name" value="PRK13830.1"/>
    <property type="match status" value="1"/>
</dbReference>
<dbReference type="Pfam" id="PF03135">
    <property type="entry name" value="CagE_TrbE_VirB"/>
    <property type="match status" value="1"/>
</dbReference>
<dbReference type="Gene3D" id="3.40.50.300">
    <property type="entry name" value="P-loop containing nucleotide triphosphate hydrolases"/>
    <property type="match status" value="2"/>
</dbReference>
<dbReference type="PANTHER" id="PTHR30121">
    <property type="entry name" value="UNCHARACTERIZED PROTEIN YJGR-RELATED"/>
    <property type="match status" value="1"/>
</dbReference>
<evidence type="ECO:0000256" key="5">
    <source>
        <dbReference type="ARBA" id="ARBA00023635"/>
    </source>
</evidence>
<evidence type="ECO:0000256" key="3">
    <source>
        <dbReference type="ARBA" id="ARBA00022840"/>
    </source>
</evidence>
<evidence type="ECO:0000256" key="2">
    <source>
        <dbReference type="ARBA" id="ARBA00022741"/>
    </source>
</evidence>
<dbReference type="InterPro" id="IPR043964">
    <property type="entry name" value="P-loop_TraG"/>
</dbReference>
<evidence type="ECO:0000313" key="7">
    <source>
        <dbReference type="EMBL" id="NMG26296.1"/>
    </source>
</evidence>
<dbReference type="InterPro" id="IPR051162">
    <property type="entry name" value="T4SS_component"/>
</dbReference>
<comment type="caution">
    <text evidence="7">The sequence shown here is derived from an EMBL/GenBank/DDBJ whole genome shotgun (WGS) entry which is preliminary data.</text>
</comment>
<dbReference type="PANTHER" id="PTHR30121:SF12">
    <property type="entry name" value="TYPE IV SECRETION SYSTEM PROTEIN CAGE"/>
    <property type="match status" value="1"/>
</dbReference>
<dbReference type="RefSeq" id="WP_169119623.1">
    <property type="nucleotide sequence ID" value="NZ_WTVG02000001.1"/>
</dbReference>
<gene>
    <name evidence="7" type="ORF">GO606_16555</name>
</gene>
<evidence type="ECO:0000313" key="8">
    <source>
        <dbReference type="Proteomes" id="UP000615989"/>
    </source>
</evidence>
<proteinExistence type="inferred from homology"/>
<dbReference type="EMBL" id="WTVG01000063">
    <property type="protein sequence ID" value="NMG26296.1"/>
    <property type="molecule type" value="Genomic_DNA"/>
</dbReference>
<dbReference type="InterPro" id="IPR018145">
    <property type="entry name" value="CagE_TrbE_VirB_cntrl_dom"/>
</dbReference>
<dbReference type="InterPro" id="IPR003593">
    <property type="entry name" value="AAA+_ATPase"/>
</dbReference>
<reference evidence="7" key="1">
    <citation type="submission" date="2019-12" db="EMBL/GenBank/DDBJ databases">
        <title>Comparative genomics gives insights into the taxonomy of the Azoarcus-Aromatoleum group and reveals separate origins of nif in the plant-associated Azoarcus and non-plant-associated Aromatoleum sub-groups.</title>
        <authorList>
            <person name="Lafos M."/>
            <person name="Maluk M."/>
            <person name="Batista M."/>
            <person name="Junghare M."/>
            <person name="Carmona M."/>
            <person name="Faoro H."/>
            <person name="Cruz L.M."/>
            <person name="Battistoni F."/>
            <person name="De Souza E."/>
            <person name="Pedrosa F."/>
            <person name="Chen W.-M."/>
            <person name="Poole P.S."/>
            <person name="Dixon R.A."/>
            <person name="James E.K."/>
        </authorList>
    </citation>
    <scope>NUCLEOTIDE SEQUENCE</scope>
    <source>
        <strain evidence="7">LuFRes1</strain>
    </source>
</reference>
<feature type="domain" description="AAA+ ATPase" evidence="6">
    <location>
        <begin position="487"/>
        <end position="741"/>
    </location>
</feature>
<dbReference type="SMART" id="SM00382">
    <property type="entry name" value="AAA"/>
    <property type="match status" value="1"/>
</dbReference>
<sequence>MIQAIAITIAVVGAALLLILFARIRTVDAELQLKKHRSKDAGLADLLNYAAVVDDGVIVGKNGSFMAAWLYRGDDNASSTDEQREMVSFRINQALAGLGSGWMVHVDAVRRPAPNYSIKGVSHFPDAVSAAIDEERRRLFEGQGTMYEGYFVLTLTWFPPVLAQRKFVELMFDDDAIAPDHKARTMGLIAQFKREITVIENRLSSAVNLTRMRGQKVVNEDGSTVTHDDFLSWLQFCITGRHHPVLLPSNPMYLDAVIGGQELWGGVVPKIGRNFVQVVAIEGFPLESTPGLLTALGELPCEYRWSSRFIFMDQHEAVKHLDKFRKKWRQKVRGFFDQVFNTNTGAVDQDALSMVGDAEAAIAEVNSGLVAQGYYTGVVVLMNEDRDKLEESARLVEKSINRLGFAARIETINTQDAFLGSLPGHGVENVRRPLINTMNLADLLPTSSIWTGNADAPCPLYPPLSPALMHCVTHGATPFRLNLHVRDLGHTFMFGPTGAGKSTHLALIAAQLRRYAGMTIYAFDKGMSMYPLTKAVGGRHFSVAADDDRLAFCPLQFLETKGDRAWAMEWIDTILALNGVETTPAQRNEIGHAIMSMQRSGARTLSEFSVTIQDEAIREAIRQYTVDGTMGHLLDAEEDGLSLADFTTFEIEELMDLGEKYALPVLLYLFRRIERSLKGQPAVIILDEAWLMLGHPAFRAKIREWLKVLRKANCLVLMATQSLSDAANSGILDVIVESTATKIFLPNVYARDEDTAALYRRMGLNARQIEILATAIPKRQYYYVSENGRRLYDLALGPLALAFVGSSDKDSVATIKSLEAKFGDEWVHEWLAGKGLNLNDYLVDDYLEAA</sequence>